<keyword evidence="10" id="KW-1185">Reference proteome</keyword>
<keyword evidence="3 6" id="KW-0479">Metal-binding</keyword>
<dbReference type="Gene3D" id="3.90.180.10">
    <property type="entry name" value="Medium-chain alcohol dehydrogenases, catalytic domain"/>
    <property type="match status" value="1"/>
</dbReference>
<evidence type="ECO:0000256" key="2">
    <source>
        <dbReference type="ARBA" id="ARBA00008072"/>
    </source>
</evidence>
<dbReference type="OrthoDB" id="9797931at2"/>
<evidence type="ECO:0000256" key="5">
    <source>
        <dbReference type="ARBA" id="ARBA00023002"/>
    </source>
</evidence>
<evidence type="ECO:0000259" key="8">
    <source>
        <dbReference type="Pfam" id="PF08240"/>
    </source>
</evidence>
<dbReference type="InterPro" id="IPR045306">
    <property type="entry name" value="SDH-like"/>
</dbReference>
<evidence type="ECO:0000313" key="9">
    <source>
        <dbReference type="EMBL" id="TDD25946.1"/>
    </source>
</evidence>
<dbReference type="InterPro" id="IPR013149">
    <property type="entry name" value="ADH-like_C"/>
</dbReference>
<evidence type="ECO:0000256" key="6">
    <source>
        <dbReference type="RuleBase" id="RU361277"/>
    </source>
</evidence>
<evidence type="ECO:0000256" key="4">
    <source>
        <dbReference type="ARBA" id="ARBA00022833"/>
    </source>
</evidence>
<dbReference type="CDD" id="cd05285">
    <property type="entry name" value="sorbitol_DH"/>
    <property type="match status" value="1"/>
</dbReference>
<protein>
    <submittedName>
        <fullName evidence="9">NAD(P)-dependent alcohol dehydrogenase</fullName>
    </submittedName>
</protein>
<gene>
    <name evidence="9" type="ORF">E1294_01465</name>
</gene>
<dbReference type="Gene3D" id="3.40.50.720">
    <property type="entry name" value="NAD(P)-binding Rossmann-like Domain"/>
    <property type="match status" value="1"/>
</dbReference>
<dbReference type="AlphaFoldDB" id="A0A4R4X6B3"/>
<dbReference type="GO" id="GO:0008270">
    <property type="term" value="F:zinc ion binding"/>
    <property type="evidence" value="ECO:0007669"/>
    <property type="project" value="InterPro"/>
</dbReference>
<dbReference type="Pfam" id="PF08240">
    <property type="entry name" value="ADH_N"/>
    <property type="match status" value="1"/>
</dbReference>
<organism evidence="9 10">
    <name type="scientific">Nonomuraea diastatica</name>
    <dbReference type="NCBI Taxonomy" id="1848329"/>
    <lineage>
        <taxon>Bacteria</taxon>
        <taxon>Bacillati</taxon>
        <taxon>Actinomycetota</taxon>
        <taxon>Actinomycetes</taxon>
        <taxon>Streptosporangiales</taxon>
        <taxon>Streptosporangiaceae</taxon>
        <taxon>Nonomuraea</taxon>
    </lineage>
</organism>
<dbReference type="EMBL" id="SMKP01000003">
    <property type="protein sequence ID" value="TDD25946.1"/>
    <property type="molecule type" value="Genomic_DNA"/>
</dbReference>
<dbReference type="InterPro" id="IPR002328">
    <property type="entry name" value="ADH_Zn_CS"/>
</dbReference>
<sequence length="340" mass="35170">MTTMQAAVLRGIQQLAIEERPVPEPGPGEVLVQVNAVGVCGSDVHYYQHGRIGDFVVERPMVLGHESGGVIAGVGPGVDASRMGQRVSVEPGVPDLTCPECLAGRYNLCPDMRFFATPPIDGSLAGFVTVHAAFAHPVPGSISDDAAALLEPLSVGVWACRKGRVSAGSRVLITGAGPIGLVATQCARAFGATEIVVADLNPHRLKLAADLGATATINVADTPLSEAGTEPTVLLECSGHPGATVDGLRTLNRASRAVLVGMGDDGLPLPLTFIQSREIEVTGTFRYANTWPTAIALAASGQVDVDSLVTGHFPLAESEAALLAAERDPLAVKSVINPQQ</sequence>
<proteinExistence type="inferred from homology"/>
<dbReference type="GO" id="GO:0016616">
    <property type="term" value="F:oxidoreductase activity, acting on the CH-OH group of donors, NAD or NADP as acceptor"/>
    <property type="evidence" value="ECO:0007669"/>
    <property type="project" value="InterPro"/>
</dbReference>
<dbReference type="PROSITE" id="PS00059">
    <property type="entry name" value="ADH_ZINC"/>
    <property type="match status" value="1"/>
</dbReference>
<dbReference type="Proteomes" id="UP000294543">
    <property type="component" value="Unassembled WGS sequence"/>
</dbReference>
<dbReference type="SUPFAM" id="SSF51735">
    <property type="entry name" value="NAD(P)-binding Rossmann-fold domains"/>
    <property type="match status" value="1"/>
</dbReference>
<dbReference type="PANTHER" id="PTHR43161:SF9">
    <property type="entry name" value="SORBITOL DEHYDROGENASE"/>
    <property type="match status" value="1"/>
</dbReference>
<dbReference type="Pfam" id="PF00107">
    <property type="entry name" value="ADH_zinc_N"/>
    <property type="match status" value="1"/>
</dbReference>
<name>A0A4R4X6B3_9ACTN</name>
<evidence type="ECO:0000256" key="1">
    <source>
        <dbReference type="ARBA" id="ARBA00001947"/>
    </source>
</evidence>
<keyword evidence="5" id="KW-0560">Oxidoreductase</keyword>
<comment type="caution">
    <text evidence="9">The sequence shown here is derived from an EMBL/GenBank/DDBJ whole genome shotgun (WGS) entry which is preliminary data.</text>
</comment>
<comment type="cofactor">
    <cofactor evidence="1 6">
        <name>Zn(2+)</name>
        <dbReference type="ChEBI" id="CHEBI:29105"/>
    </cofactor>
</comment>
<dbReference type="InterPro" id="IPR011032">
    <property type="entry name" value="GroES-like_sf"/>
</dbReference>
<evidence type="ECO:0000313" key="10">
    <source>
        <dbReference type="Proteomes" id="UP000294543"/>
    </source>
</evidence>
<evidence type="ECO:0000256" key="3">
    <source>
        <dbReference type="ARBA" id="ARBA00022723"/>
    </source>
</evidence>
<comment type="similarity">
    <text evidence="2 6">Belongs to the zinc-containing alcohol dehydrogenase family.</text>
</comment>
<dbReference type="InterPro" id="IPR036291">
    <property type="entry name" value="NAD(P)-bd_dom_sf"/>
</dbReference>
<feature type="domain" description="Alcohol dehydrogenase-like N-terminal" evidence="8">
    <location>
        <begin position="26"/>
        <end position="139"/>
    </location>
</feature>
<reference evidence="9 10" key="1">
    <citation type="submission" date="2019-03" db="EMBL/GenBank/DDBJ databases">
        <title>Draft genome sequences of novel Actinobacteria.</title>
        <authorList>
            <person name="Sahin N."/>
            <person name="Ay H."/>
            <person name="Saygin H."/>
        </authorList>
    </citation>
    <scope>NUCLEOTIDE SEQUENCE [LARGE SCALE GENOMIC DNA]</scope>
    <source>
        <strain evidence="9 10">KC712</strain>
    </source>
</reference>
<evidence type="ECO:0000259" key="7">
    <source>
        <dbReference type="Pfam" id="PF00107"/>
    </source>
</evidence>
<feature type="domain" description="Alcohol dehydrogenase-like C-terminal" evidence="7">
    <location>
        <begin position="178"/>
        <end position="299"/>
    </location>
</feature>
<accession>A0A4R4X6B3</accession>
<dbReference type="RefSeq" id="WP_132503791.1">
    <property type="nucleotide sequence ID" value="NZ_SMKP01000003.1"/>
</dbReference>
<dbReference type="PANTHER" id="PTHR43161">
    <property type="entry name" value="SORBITOL DEHYDROGENASE"/>
    <property type="match status" value="1"/>
</dbReference>
<keyword evidence="4 6" id="KW-0862">Zinc</keyword>
<dbReference type="SUPFAM" id="SSF50129">
    <property type="entry name" value="GroES-like"/>
    <property type="match status" value="1"/>
</dbReference>
<dbReference type="InterPro" id="IPR013154">
    <property type="entry name" value="ADH-like_N"/>
</dbReference>